<evidence type="ECO:0000256" key="3">
    <source>
        <dbReference type="ARBA" id="ARBA00010600"/>
    </source>
</evidence>
<reference evidence="18" key="1">
    <citation type="submission" date="2017-03" db="EMBL/GenBank/DDBJ databases">
        <authorList>
            <person name="Sharma R."/>
            <person name="Thines M."/>
        </authorList>
    </citation>
    <scope>NUCLEOTIDE SEQUENCE [LARGE SCALE GENOMIC DNA]</scope>
</reference>
<feature type="transmembrane region" description="Helical" evidence="16">
    <location>
        <begin position="100"/>
        <end position="118"/>
    </location>
</feature>
<evidence type="ECO:0000256" key="12">
    <source>
        <dbReference type="ARBA" id="ARBA00032069"/>
    </source>
</evidence>
<feature type="transmembrane region" description="Helical" evidence="16">
    <location>
        <begin position="320"/>
        <end position="342"/>
    </location>
</feature>
<name>A0A1W5DBA4_9LECA</name>
<accession>A0A1W5DBA4</accession>
<organism evidence="17 18">
    <name type="scientific">Lasallia pustulata</name>
    <dbReference type="NCBI Taxonomy" id="136370"/>
    <lineage>
        <taxon>Eukaryota</taxon>
        <taxon>Fungi</taxon>
        <taxon>Dikarya</taxon>
        <taxon>Ascomycota</taxon>
        <taxon>Pezizomycotina</taxon>
        <taxon>Lecanoromycetes</taxon>
        <taxon>OSLEUM clade</taxon>
        <taxon>Umbilicariomycetidae</taxon>
        <taxon>Umbilicariales</taxon>
        <taxon>Umbilicariaceae</taxon>
        <taxon>Lasallia</taxon>
    </lineage>
</organism>
<dbReference type="EC" id="2.4.1.256" evidence="4"/>
<keyword evidence="11 16" id="KW-0472">Membrane</keyword>
<evidence type="ECO:0000256" key="14">
    <source>
        <dbReference type="ARBA" id="ARBA00048064"/>
    </source>
</evidence>
<comment type="function">
    <text evidence="13">Dol-P-Glc:Glc(2)Man(9)GlcNAc(2)-PP-Dol alpha-1,2-glucosyltransferase that operates in the biosynthetic pathway of dolichol-linked oligosaccharides, the glycan precursors employed in protein asparagine (N)-glycosylation. The assembly of dolichol-linked oligosaccharides begins on the cytosolic side of the endoplasmic reticulum membrane and finishes in its lumen. The sequential addition of sugars to dolichol pyrophosphate produces dolichol-linked oligosaccharides containing fourteen sugars, including two GlcNAcs, nine mannoses and three glucoses. Once assembled, the oligosaccharide is transferred from the lipid to nascent proteins by oligosaccharyltransferases. In the lumen of the endoplasmic reticulum, adds the third and last glucose residue from dolichyl phosphate glucose (Dol-P-Glc) onto the lipid-linked oligosaccharide intermediate Glc(2)Man(9)GlcNAc(2)-PP-Dol to produce Glc(3)Man(9)GlcNAc(2)-PP-Dol.</text>
</comment>
<keyword evidence="10 16" id="KW-1133">Transmembrane helix</keyword>
<evidence type="ECO:0000256" key="9">
    <source>
        <dbReference type="ARBA" id="ARBA00022824"/>
    </source>
</evidence>
<dbReference type="InterPro" id="IPR016900">
    <property type="entry name" value="Alg10"/>
</dbReference>
<feature type="transmembrane region" description="Helical" evidence="16">
    <location>
        <begin position="552"/>
        <end position="571"/>
    </location>
</feature>
<dbReference type="GO" id="GO:0006488">
    <property type="term" value="P:dolichol-linked oligosaccharide biosynthetic process"/>
    <property type="evidence" value="ECO:0007669"/>
    <property type="project" value="InterPro"/>
</dbReference>
<dbReference type="PIRSF" id="PIRSF028810">
    <property type="entry name" value="Alpha1_2_glucosyltferase_Alg10"/>
    <property type="match status" value="1"/>
</dbReference>
<dbReference type="GO" id="GO:0106073">
    <property type="term" value="F:dolichyl pyrophosphate Glc2Man9GlcNAc2 alpha-1,2-glucosyltransferase activity"/>
    <property type="evidence" value="ECO:0007669"/>
    <property type="project" value="UniProtKB-EC"/>
</dbReference>
<sequence>MPVSRLERLLFRPTGGALIAHLVLLIASGYWHYKVNATVPEPYLDEVFHVRQAQAYWRGQWRIWDPKITTPPGLYMISYLHLYLLQIQGRLSNITFGLRSINFIAANVLILVLVRGLLWKIRHARASGSAAGQRRSKQLLQWSEYEIDHVALNICLFPPMFFFYALYYTDVLSVGFVLLAYHLFLNRQTAGLMVAGLSSLLFRQTNIFWVALFLGGLEVTRSIERGDESRPAWTDIMRANGTSVRYYDPLVSEAYFEDYLKSASSITLCTLINLRTVVQSLIPHLTFLAAFSAFILWNNGVVLGDKANHIASLHLTQMLYFWPYILFFSFPLLYHYFLTLIVPPRILSKPLRSPYPSTKHALPRLAIALPITTAMLATVHFNTLIHPFTLADNRHYVFYVFRLLLRHASIKYLAIPIYLLSAHASITALSSPPTPPPPQEGGAPKATTKPETKQPPSPARETPTQGNRASFVLIWLATTALALCTAPLVEPRYFILPWLIWRLHLPPSLPPRPRTSLDRPGRKSATRKPRTLRARIKAVLYTEHDHGLWLETAWFVAVNAVTGYVFLYWGFRWEQEEGRVQRFMW</sequence>
<keyword evidence="6" id="KW-0328">Glycosyltransferase</keyword>
<keyword evidence="9" id="KW-0256">Endoplasmic reticulum</keyword>
<evidence type="ECO:0000256" key="15">
    <source>
        <dbReference type="SAM" id="MobiDB-lite"/>
    </source>
</evidence>
<evidence type="ECO:0000256" key="16">
    <source>
        <dbReference type="SAM" id="Phobius"/>
    </source>
</evidence>
<evidence type="ECO:0000256" key="4">
    <source>
        <dbReference type="ARBA" id="ARBA00011967"/>
    </source>
</evidence>
<feature type="transmembrane region" description="Helical" evidence="16">
    <location>
        <begin position="362"/>
        <end position="384"/>
    </location>
</feature>
<feature type="transmembrane region" description="Helical" evidence="16">
    <location>
        <begin position="9"/>
        <end position="33"/>
    </location>
</feature>
<dbReference type="AlphaFoldDB" id="A0A1W5DBA4"/>
<dbReference type="EMBL" id="FWEW01003715">
    <property type="protein sequence ID" value="SLM40428.1"/>
    <property type="molecule type" value="Genomic_DNA"/>
</dbReference>
<evidence type="ECO:0000256" key="7">
    <source>
        <dbReference type="ARBA" id="ARBA00022679"/>
    </source>
</evidence>
<evidence type="ECO:0000256" key="5">
    <source>
        <dbReference type="ARBA" id="ARBA00018512"/>
    </source>
</evidence>
<feature type="transmembrane region" description="Helical" evidence="16">
    <location>
        <begin position="469"/>
        <end position="489"/>
    </location>
</feature>
<comment type="subcellular location">
    <subcellularLocation>
        <location evidence="1">Endoplasmic reticulum membrane</location>
        <topology evidence="1">Multi-pass membrane protein</topology>
    </subcellularLocation>
</comment>
<keyword evidence="8 16" id="KW-0812">Transmembrane</keyword>
<dbReference type="UniPathway" id="UPA00378"/>
<feature type="transmembrane region" description="Helical" evidence="16">
    <location>
        <begin position="161"/>
        <end position="184"/>
    </location>
</feature>
<evidence type="ECO:0000256" key="11">
    <source>
        <dbReference type="ARBA" id="ARBA00023136"/>
    </source>
</evidence>
<dbReference type="PANTHER" id="PTHR12989:SF10">
    <property type="entry name" value="DOL-P-GLC:GLC(2)MAN(9)GLCNAC(2)-PP-DOL ALPHA-1,2-GLUCOSYLTRANSFERASE-RELATED"/>
    <property type="match status" value="1"/>
</dbReference>
<evidence type="ECO:0000256" key="8">
    <source>
        <dbReference type="ARBA" id="ARBA00022692"/>
    </source>
</evidence>
<evidence type="ECO:0000313" key="18">
    <source>
        <dbReference type="Proteomes" id="UP000192927"/>
    </source>
</evidence>
<keyword evidence="7 17" id="KW-0808">Transferase</keyword>
<feature type="transmembrane region" description="Helical" evidence="16">
    <location>
        <begin position="396"/>
        <end position="420"/>
    </location>
</feature>
<proteinExistence type="inferred from homology"/>
<dbReference type="Proteomes" id="UP000192927">
    <property type="component" value="Unassembled WGS sequence"/>
</dbReference>
<dbReference type="PANTHER" id="PTHR12989">
    <property type="entry name" value="ALPHA-1,2-GLUCOSYLTRANSFERASE ALG10"/>
    <property type="match status" value="1"/>
</dbReference>
<evidence type="ECO:0000256" key="6">
    <source>
        <dbReference type="ARBA" id="ARBA00022676"/>
    </source>
</evidence>
<comment type="catalytic activity">
    <reaction evidence="14">
        <text>an alpha-D-Glc-(1-&gt;3)-alpha-D-Glc-(1-&gt;3)-alpha-D-Man-(1-&gt;2)-alpha-D-Man-(1-&gt;2)-alpha-D-Man-(1-&gt;3)-[alpha-D-Man-(1-&gt;2)-alpha-D-Man-(1-&gt;3)-[alpha-D-Man-(1-&gt;2)-alpha-D-Man-(1-&gt;6)]-alpha-D-Man-(1-&gt;6)]-beta-D-Man-(1-&gt;4)-beta-D-GlcNAc-(1-&gt;4)-alpha-D-GlcNAc-diphospho-di-trans,poly-cis-dolichol + a di-trans,poly-cis-dolichyl beta-D-glucosyl phosphate = a alpha-D-Glc-(1-&gt;2)-alpha-D-Glc-(1-&gt;3)-alpha-D-Glc-(1-&gt;3)-alpha-D-Man-(1-&gt;2)-alpha-D-Man-(1-&gt;2)-alpha-D-Man-(1-&gt;3)-[alpha-D-Man-(1-&gt;2)-alpha-D-Man-(1-&gt;3)-[alpha-D-Man-(1-&gt;2)-alpha-D-Man-(1-&gt;6)]-alpha-D-Man-(1-&gt;6)]-beta-D-Man-(1-&gt;4)-beta-D-GlcNAc-(1-&gt;4)-alpha-D-GlcNAc-diphospho-di-trans,poly-cis-dolichol + a di-trans,poly-cis-dolichyl phosphate + H(+)</text>
        <dbReference type="Rhea" id="RHEA:29543"/>
        <dbReference type="Rhea" id="RHEA-COMP:19498"/>
        <dbReference type="Rhea" id="RHEA-COMP:19502"/>
        <dbReference type="Rhea" id="RHEA-COMP:19512"/>
        <dbReference type="Rhea" id="RHEA-COMP:19522"/>
        <dbReference type="ChEBI" id="CHEBI:15378"/>
        <dbReference type="ChEBI" id="CHEBI:57525"/>
        <dbReference type="ChEBI" id="CHEBI:57683"/>
        <dbReference type="ChEBI" id="CHEBI:132522"/>
        <dbReference type="ChEBI" id="CHEBI:132523"/>
        <dbReference type="EC" id="2.4.1.256"/>
    </reaction>
    <physiologicalReaction direction="left-to-right" evidence="14">
        <dbReference type="Rhea" id="RHEA:29544"/>
    </physiologicalReaction>
</comment>
<evidence type="ECO:0000313" key="17">
    <source>
        <dbReference type="EMBL" id="SLM40428.1"/>
    </source>
</evidence>
<feature type="region of interest" description="Disordered" evidence="15">
    <location>
        <begin position="430"/>
        <end position="465"/>
    </location>
</feature>
<evidence type="ECO:0000256" key="10">
    <source>
        <dbReference type="ARBA" id="ARBA00022989"/>
    </source>
</evidence>
<dbReference type="Pfam" id="PF04922">
    <property type="entry name" value="DIE2_ALG10"/>
    <property type="match status" value="1"/>
</dbReference>
<protein>
    <recommendedName>
        <fullName evidence="5">Dol-P-Glc:Glc(2)Man(9)GlcNAc(2)-PP-Dol alpha-1,2-glucosyltransferase</fullName>
        <ecNumber evidence="4">2.4.1.256</ecNumber>
    </recommendedName>
    <alternativeName>
        <fullName evidence="12">Asparagine-linked glycosylation protein 10</fullName>
    </alternativeName>
</protein>
<comment type="similarity">
    <text evidence="3">Belongs to the ALG10 glucosyltransferase family.</text>
</comment>
<evidence type="ECO:0000256" key="2">
    <source>
        <dbReference type="ARBA" id="ARBA00004922"/>
    </source>
</evidence>
<keyword evidence="18" id="KW-1185">Reference proteome</keyword>
<feature type="transmembrane region" description="Helical" evidence="16">
    <location>
        <begin position="281"/>
        <end position="300"/>
    </location>
</feature>
<evidence type="ECO:0000256" key="1">
    <source>
        <dbReference type="ARBA" id="ARBA00004477"/>
    </source>
</evidence>
<dbReference type="GO" id="GO:0005789">
    <property type="term" value="C:endoplasmic reticulum membrane"/>
    <property type="evidence" value="ECO:0007669"/>
    <property type="project" value="UniProtKB-SubCell"/>
</dbReference>
<comment type="pathway">
    <text evidence="2">Protein modification; protein glycosylation.</text>
</comment>
<evidence type="ECO:0000256" key="13">
    <source>
        <dbReference type="ARBA" id="ARBA00044727"/>
    </source>
</evidence>